<dbReference type="GO" id="GO:0004497">
    <property type="term" value="F:monooxygenase activity"/>
    <property type="evidence" value="ECO:0007669"/>
    <property type="project" value="UniProtKB-KW"/>
</dbReference>
<reference evidence="2" key="2">
    <citation type="submission" date="2021-04" db="EMBL/GenBank/DDBJ databases">
        <authorList>
            <person name="Karlyshev A.V."/>
        </authorList>
    </citation>
    <scope>NUCLEOTIDE SEQUENCE</scope>
    <source>
        <strain evidence="2">LMG 29479</strain>
    </source>
</reference>
<dbReference type="AlphaFoldDB" id="A0A8J8AWW2"/>
<feature type="domain" description="ABM" evidence="1">
    <location>
        <begin position="4"/>
        <end position="71"/>
    </location>
</feature>
<gene>
    <name evidence="3" type="ORF">KB893_016805</name>
    <name evidence="2" type="ORF">KB893_04370</name>
</gene>
<dbReference type="RefSeq" id="WP_211925721.1">
    <property type="nucleotide sequence ID" value="NZ_JAGQFT020000014.1"/>
</dbReference>
<name>A0A8J8AWW2_9GAMM</name>
<dbReference type="EMBL" id="JAGQFT020000014">
    <property type="protein sequence ID" value="MBS7458804.1"/>
    <property type="molecule type" value="Genomic_DNA"/>
</dbReference>
<accession>A0A8J8AWW2</accession>
<keyword evidence="2" id="KW-0503">Monooxygenase</keyword>
<reference evidence="3 4" key="1">
    <citation type="journal article" date="2021" name="Microbiol. Resour. Announc.">
        <title>Draft Genome Sequence of Coralloluteibacterium stylophorae LMG 29479T.</title>
        <authorList>
            <person name="Karlyshev A.V."/>
            <person name="Kudryashova E.B."/>
            <person name="Ariskina E.V."/>
            <person name="Conroy A.P."/>
            <person name="Abidueva E.Y."/>
        </authorList>
    </citation>
    <scope>NUCLEOTIDE SEQUENCE [LARGE SCALE GENOMIC DNA]</scope>
    <source>
        <strain evidence="3 4">LMG 29479</strain>
    </source>
</reference>
<dbReference type="EMBL" id="JAGQFT010000020">
    <property type="protein sequence ID" value="MBR0561757.1"/>
    <property type="molecule type" value="Genomic_DNA"/>
</dbReference>
<evidence type="ECO:0000313" key="4">
    <source>
        <dbReference type="Proteomes" id="UP000675747"/>
    </source>
</evidence>
<dbReference type="Pfam" id="PF03992">
    <property type="entry name" value="ABM"/>
    <property type="match status" value="1"/>
</dbReference>
<comment type="caution">
    <text evidence="2">The sequence shown here is derived from an EMBL/GenBank/DDBJ whole genome shotgun (WGS) entry which is preliminary data.</text>
</comment>
<organism evidence="2">
    <name type="scientific">Coralloluteibacterium stylophorae</name>
    <dbReference type="NCBI Taxonomy" id="1776034"/>
    <lineage>
        <taxon>Bacteria</taxon>
        <taxon>Pseudomonadati</taxon>
        <taxon>Pseudomonadota</taxon>
        <taxon>Gammaproteobacteria</taxon>
        <taxon>Lysobacterales</taxon>
        <taxon>Lysobacteraceae</taxon>
        <taxon>Coralloluteibacterium</taxon>
    </lineage>
</organism>
<evidence type="ECO:0000313" key="2">
    <source>
        <dbReference type="EMBL" id="MBR0561757.1"/>
    </source>
</evidence>
<dbReference type="InterPro" id="IPR007138">
    <property type="entry name" value="ABM_dom"/>
</dbReference>
<sequence>MSRYALLARLEAKPGREAEVEEFLRHAAALARDEAGTLTWYALKLGPSTFAIVDTFDDTASRQAHLTGRIAAALMERAPDLFASSPVIEEAEVLAMKGR</sequence>
<keyword evidence="2" id="KW-0560">Oxidoreductase</keyword>
<keyword evidence="4" id="KW-1185">Reference proteome</keyword>
<evidence type="ECO:0000313" key="3">
    <source>
        <dbReference type="EMBL" id="MBS7458804.1"/>
    </source>
</evidence>
<dbReference type="Proteomes" id="UP000675747">
    <property type="component" value="Unassembled WGS sequence"/>
</dbReference>
<proteinExistence type="predicted"/>
<dbReference type="Gene3D" id="3.30.70.100">
    <property type="match status" value="1"/>
</dbReference>
<dbReference type="SUPFAM" id="SSF54909">
    <property type="entry name" value="Dimeric alpha+beta barrel"/>
    <property type="match status" value="1"/>
</dbReference>
<dbReference type="InterPro" id="IPR011008">
    <property type="entry name" value="Dimeric_a/b-barrel"/>
</dbReference>
<protein>
    <submittedName>
        <fullName evidence="2">Antibiotic biosynthesis monooxygenase</fullName>
    </submittedName>
</protein>
<evidence type="ECO:0000259" key="1">
    <source>
        <dbReference type="Pfam" id="PF03992"/>
    </source>
</evidence>